<keyword evidence="3" id="KW-1185">Reference proteome</keyword>
<sequence>MSHNNISTLRRADDSGETDPSELKSIALNFYRDLFTLEGNITDAYSTRGQFPHVDNGVLMQLGDMVSELESVLAKVRCWFDSTAKDVHSCVGHVSAVAAGRDMYNTNGNNHVQWNPPPECWEVVPWEIFLSSIEFVARRSKSKDFLKWVGAPSGHYTAKSFYYEVTMEGESIEYI</sequence>
<evidence type="ECO:0000313" key="2">
    <source>
        <dbReference type="EMBL" id="KAK8578927.1"/>
    </source>
</evidence>
<dbReference type="Proteomes" id="UP001472677">
    <property type="component" value="Unassembled WGS sequence"/>
</dbReference>
<gene>
    <name evidence="2" type="ORF">V6N12_069270</name>
</gene>
<evidence type="ECO:0000256" key="1">
    <source>
        <dbReference type="SAM" id="MobiDB-lite"/>
    </source>
</evidence>
<feature type="region of interest" description="Disordered" evidence="1">
    <location>
        <begin position="1"/>
        <end position="20"/>
    </location>
</feature>
<dbReference type="EMBL" id="JBBPBM010000006">
    <property type="protein sequence ID" value="KAK8578927.1"/>
    <property type="molecule type" value="Genomic_DNA"/>
</dbReference>
<accession>A0ABR2FDC2</accession>
<organism evidence="2 3">
    <name type="scientific">Hibiscus sabdariffa</name>
    <name type="common">roselle</name>
    <dbReference type="NCBI Taxonomy" id="183260"/>
    <lineage>
        <taxon>Eukaryota</taxon>
        <taxon>Viridiplantae</taxon>
        <taxon>Streptophyta</taxon>
        <taxon>Embryophyta</taxon>
        <taxon>Tracheophyta</taxon>
        <taxon>Spermatophyta</taxon>
        <taxon>Magnoliopsida</taxon>
        <taxon>eudicotyledons</taxon>
        <taxon>Gunneridae</taxon>
        <taxon>Pentapetalae</taxon>
        <taxon>rosids</taxon>
        <taxon>malvids</taxon>
        <taxon>Malvales</taxon>
        <taxon>Malvaceae</taxon>
        <taxon>Malvoideae</taxon>
        <taxon>Hibiscus</taxon>
    </lineage>
</organism>
<proteinExistence type="predicted"/>
<name>A0ABR2FDC2_9ROSI</name>
<evidence type="ECO:0000313" key="3">
    <source>
        <dbReference type="Proteomes" id="UP001472677"/>
    </source>
</evidence>
<reference evidence="2 3" key="1">
    <citation type="journal article" date="2024" name="G3 (Bethesda)">
        <title>Genome assembly of Hibiscus sabdariffa L. provides insights into metabolisms of medicinal natural products.</title>
        <authorList>
            <person name="Kim T."/>
        </authorList>
    </citation>
    <scope>NUCLEOTIDE SEQUENCE [LARGE SCALE GENOMIC DNA]</scope>
    <source>
        <strain evidence="2">TK-2024</strain>
        <tissue evidence="2">Old leaves</tissue>
    </source>
</reference>
<comment type="caution">
    <text evidence="2">The sequence shown here is derived from an EMBL/GenBank/DDBJ whole genome shotgun (WGS) entry which is preliminary data.</text>
</comment>
<protein>
    <submittedName>
        <fullName evidence="2">Uncharacterized protein</fullName>
    </submittedName>
</protein>